<name>A0ABU6XGC4_9FABA</name>
<reference evidence="2 3" key="1">
    <citation type="journal article" date="2023" name="Plants (Basel)">
        <title>Bridging the Gap: Combining Genomics and Transcriptomics Approaches to Understand Stylosanthes scabra, an Orphan Legume from the Brazilian Caatinga.</title>
        <authorList>
            <person name="Ferreira-Neto J.R.C."/>
            <person name="da Silva M.D."/>
            <person name="Binneck E."/>
            <person name="de Melo N.F."/>
            <person name="da Silva R.H."/>
            <person name="de Melo A.L.T.M."/>
            <person name="Pandolfi V."/>
            <person name="Bustamante F.O."/>
            <person name="Brasileiro-Vidal A.C."/>
            <person name="Benko-Iseppon A.M."/>
        </authorList>
    </citation>
    <scope>NUCLEOTIDE SEQUENCE [LARGE SCALE GENOMIC DNA]</scope>
    <source>
        <tissue evidence="2">Leaves</tissue>
    </source>
</reference>
<dbReference type="Proteomes" id="UP001341840">
    <property type="component" value="Unassembled WGS sequence"/>
</dbReference>
<organism evidence="2 3">
    <name type="scientific">Stylosanthes scabra</name>
    <dbReference type="NCBI Taxonomy" id="79078"/>
    <lineage>
        <taxon>Eukaryota</taxon>
        <taxon>Viridiplantae</taxon>
        <taxon>Streptophyta</taxon>
        <taxon>Embryophyta</taxon>
        <taxon>Tracheophyta</taxon>
        <taxon>Spermatophyta</taxon>
        <taxon>Magnoliopsida</taxon>
        <taxon>eudicotyledons</taxon>
        <taxon>Gunneridae</taxon>
        <taxon>Pentapetalae</taxon>
        <taxon>rosids</taxon>
        <taxon>fabids</taxon>
        <taxon>Fabales</taxon>
        <taxon>Fabaceae</taxon>
        <taxon>Papilionoideae</taxon>
        <taxon>50 kb inversion clade</taxon>
        <taxon>dalbergioids sensu lato</taxon>
        <taxon>Dalbergieae</taxon>
        <taxon>Pterocarpus clade</taxon>
        <taxon>Stylosanthes</taxon>
    </lineage>
</organism>
<protein>
    <submittedName>
        <fullName evidence="2">Uncharacterized protein</fullName>
    </submittedName>
</protein>
<proteinExistence type="predicted"/>
<feature type="region of interest" description="Disordered" evidence="1">
    <location>
        <begin position="1"/>
        <end position="63"/>
    </location>
</feature>
<evidence type="ECO:0000256" key="1">
    <source>
        <dbReference type="SAM" id="MobiDB-lite"/>
    </source>
</evidence>
<feature type="non-terminal residue" evidence="2">
    <location>
        <position position="63"/>
    </location>
</feature>
<feature type="compositionally biased region" description="Polar residues" evidence="1">
    <location>
        <begin position="1"/>
        <end position="13"/>
    </location>
</feature>
<gene>
    <name evidence="2" type="ORF">PIB30_045087</name>
</gene>
<sequence length="63" mass="6734">MYSFMQTVQAGTTSSIPGMSSPMPPPPPPPPLHPGSSSATEQPTPDADRSPHLYRSPHDDSNY</sequence>
<dbReference type="EMBL" id="JASCZI010211721">
    <property type="protein sequence ID" value="MED6196195.1"/>
    <property type="molecule type" value="Genomic_DNA"/>
</dbReference>
<evidence type="ECO:0000313" key="2">
    <source>
        <dbReference type="EMBL" id="MED6196195.1"/>
    </source>
</evidence>
<keyword evidence="3" id="KW-1185">Reference proteome</keyword>
<feature type="compositionally biased region" description="Pro residues" evidence="1">
    <location>
        <begin position="22"/>
        <end position="33"/>
    </location>
</feature>
<accession>A0ABU6XGC4</accession>
<comment type="caution">
    <text evidence="2">The sequence shown here is derived from an EMBL/GenBank/DDBJ whole genome shotgun (WGS) entry which is preliminary data.</text>
</comment>
<feature type="compositionally biased region" description="Basic and acidic residues" evidence="1">
    <location>
        <begin position="46"/>
        <end position="63"/>
    </location>
</feature>
<evidence type="ECO:0000313" key="3">
    <source>
        <dbReference type="Proteomes" id="UP001341840"/>
    </source>
</evidence>